<dbReference type="SUPFAM" id="SSF51445">
    <property type="entry name" value="(Trans)glycosidases"/>
    <property type="match status" value="1"/>
</dbReference>
<dbReference type="InterPro" id="IPR017853">
    <property type="entry name" value="GH"/>
</dbReference>
<gene>
    <name evidence="5" type="ORF">ACK2TP_06735</name>
</gene>
<keyword evidence="6" id="KW-1185">Reference proteome</keyword>
<protein>
    <submittedName>
        <fullName evidence="5">TIM-barrel domain-containing protein</fullName>
    </submittedName>
</protein>
<dbReference type="InterPro" id="IPR048395">
    <property type="entry name" value="Glyco_hydro_31_C"/>
</dbReference>
<dbReference type="Gene3D" id="2.60.40.1180">
    <property type="entry name" value="Golgi alpha-mannosidase II"/>
    <property type="match status" value="1"/>
</dbReference>
<dbReference type="SUPFAM" id="SSF51011">
    <property type="entry name" value="Glycosyl hydrolase domain"/>
    <property type="match status" value="1"/>
</dbReference>
<dbReference type="PANTHER" id="PTHR43863">
    <property type="entry name" value="HYDROLASE, PUTATIVE (AFU_ORTHOLOGUE AFUA_1G03140)-RELATED"/>
    <property type="match status" value="1"/>
</dbReference>
<dbReference type="CDD" id="cd06592">
    <property type="entry name" value="GH31_NET37"/>
    <property type="match status" value="1"/>
</dbReference>
<evidence type="ECO:0000256" key="2">
    <source>
        <dbReference type="RuleBase" id="RU361185"/>
    </source>
</evidence>
<dbReference type="InterPro" id="IPR011013">
    <property type="entry name" value="Gal_mutarotase_sf_dom"/>
</dbReference>
<accession>A0ABW9KIP6</accession>
<dbReference type="EMBL" id="JBJYXY010000001">
    <property type="protein sequence ID" value="MFN2975452.1"/>
    <property type="molecule type" value="Genomic_DNA"/>
</dbReference>
<comment type="caution">
    <text evidence="5">The sequence shown here is derived from an EMBL/GenBank/DDBJ whole genome shotgun (WGS) entry which is preliminary data.</text>
</comment>
<dbReference type="Proteomes" id="UP001634747">
    <property type="component" value="Unassembled WGS sequence"/>
</dbReference>
<dbReference type="Gene3D" id="2.60.40.1760">
    <property type="entry name" value="glycosyl hydrolase (family 31)"/>
    <property type="match status" value="1"/>
</dbReference>
<dbReference type="CDD" id="cd14752">
    <property type="entry name" value="GH31_N"/>
    <property type="match status" value="1"/>
</dbReference>
<evidence type="ECO:0000313" key="6">
    <source>
        <dbReference type="Proteomes" id="UP001634747"/>
    </source>
</evidence>
<dbReference type="Pfam" id="PF21365">
    <property type="entry name" value="Glyco_hydro_31_3rd"/>
    <property type="match status" value="1"/>
</dbReference>
<comment type="similarity">
    <text evidence="1 2">Belongs to the glycosyl hydrolase 31 family.</text>
</comment>
<evidence type="ECO:0000256" key="1">
    <source>
        <dbReference type="ARBA" id="ARBA00007806"/>
    </source>
</evidence>
<organism evidence="5 6">
    <name type="scientific">Terriglobus aquaticus</name>
    <dbReference type="NCBI Taxonomy" id="940139"/>
    <lineage>
        <taxon>Bacteria</taxon>
        <taxon>Pseudomonadati</taxon>
        <taxon>Acidobacteriota</taxon>
        <taxon>Terriglobia</taxon>
        <taxon>Terriglobales</taxon>
        <taxon>Acidobacteriaceae</taxon>
        <taxon>Terriglobus</taxon>
    </lineage>
</organism>
<dbReference type="Gene3D" id="3.20.20.80">
    <property type="entry name" value="Glycosidases"/>
    <property type="match status" value="1"/>
</dbReference>
<evidence type="ECO:0000259" key="3">
    <source>
        <dbReference type="Pfam" id="PF01055"/>
    </source>
</evidence>
<dbReference type="InterPro" id="IPR013780">
    <property type="entry name" value="Glyco_hydro_b"/>
</dbReference>
<evidence type="ECO:0000259" key="4">
    <source>
        <dbReference type="Pfam" id="PF21365"/>
    </source>
</evidence>
<evidence type="ECO:0000313" key="5">
    <source>
        <dbReference type="EMBL" id="MFN2975452.1"/>
    </source>
</evidence>
<dbReference type="Pfam" id="PF01055">
    <property type="entry name" value="Glyco_hydro_31_2nd"/>
    <property type="match status" value="1"/>
</dbReference>
<name>A0ABW9KIP6_9BACT</name>
<dbReference type="PANTHER" id="PTHR43863:SF2">
    <property type="entry name" value="MALTASE-GLUCOAMYLASE"/>
    <property type="match status" value="1"/>
</dbReference>
<reference evidence="5 6" key="1">
    <citation type="submission" date="2024-12" db="EMBL/GenBank/DDBJ databases">
        <authorList>
            <person name="Lee Y."/>
        </authorList>
    </citation>
    <scope>NUCLEOTIDE SEQUENCE [LARGE SCALE GENOMIC DNA]</scope>
    <source>
        <strain evidence="5 6">03SUJ4</strain>
    </source>
</reference>
<keyword evidence="2" id="KW-0326">Glycosidase</keyword>
<dbReference type="SUPFAM" id="SSF74650">
    <property type="entry name" value="Galactose mutarotase-like"/>
    <property type="match status" value="1"/>
</dbReference>
<feature type="domain" description="Glycosyl hydrolase family 31 C-terminal" evidence="4">
    <location>
        <begin position="516"/>
        <end position="599"/>
    </location>
</feature>
<dbReference type="InterPro" id="IPR000322">
    <property type="entry name" value="Glyco_hydro_31_TIM"/>
</dbReference>
<sequence length="669" mass="74522">MAPGIWKATIGAPEAATPVRSRRVPPALQGLGSLAAIAHCPLPIPEFRITQRGTELNLPLAEGELMYGFGLQLLSFQQRSKKRTIRVNADPKVDSGDSHAPVPFYVTTRGYGVLIDTFRQATFYCGEAHPKPTQAESASSLEVNTPQRMRVRDRDLQGSVRIEAPRCAGLDVYVFGGPTMLEAVQRYNLFSGGGVLPPEWGLGFWYRAEMHLNGDEVLKLAESLRADAIPCDVLGLEPGWQTHAYSCTFAWDRHRFPEPSSFIQQAASEGFRVNLWEHAFTHPASPIFAELVPFAGDIAVWDGLVPDFAAEGGRRVFGGYHGRELIDRGISGFKLDECDNSDFTEGWSFPDNSRFPSGIDGEQMHAQFGLRYQDTIWDEFRKRGTQTYGLVRSSGALAAPYPFVLYSDLYDHRQFVRALVNSGFSGLLWCPEVRDASSAEDLVRRLQTVVLSPLAMVNAWYIRNPPWKQMDRDKNNRNEFSEGWEALQARCQEIIGMRMQLLPYLRGAFARYRAEGVPPFRALVMDFPDDPSLAAVDDQYLIGDRLMAAPLFAGEAVRNIVFPPGQWQDFWTGAMVTERKITVQGSTRNIPLYIKAGSLMPWAEVGPHTGAAEARRLSVRVYGDGHRRWSAPHAAGGLQLAWQEGKGGVQQPGSQKRPFVVTGWERIGS</sequence>
<dbReference type="RefSeq" id="WP_263413024.1">
    <property type="nucleotide sequence ID" value="NZ_BAABBH010000001.1"/>
</dbReference>
<dbReference type="InterPro" id="IPR051816">
    <property type="entry name" value="Glycosyl_Hydrolase_31"/>
</dbReference>
<keyword evidence="2" id="KW-0378">Hydrolase</keyword>
<proteinExistence type="inferred from homology"/>
<feature type="domain" description="Glycoside hydrolase family 31 TIM barrel" evidence="3">
    <location>
        <begin position="196"/>
        <end position="505"/>
    </location>
</feature>